<keyword evidence="12" id="KW-0902">Two-component regulatory system</keyword>
<proteinExistence type="predicted"/>
<protein>
    <recommendedName>
        <fullName evidence="3">histidine kinase</fullName>
        <ecNumber evidence="3">2.7.13.3</ecNumber>
    </recommendedName>
</protein>
<evidence type="ECO:0000256" key="12">
    <source>
        <dbReference type="ARBA" id="ARBA00023012"/>
    </source>
</evidence>
<keyword evidence="10" id="KW-0067">ATP-binding</keyword>
<dbReference type="Gene3D" id="1.10.8.500">
    <property type="entry name" value="HAMP domain in histidine kinase"/>
    <property type="match status" value="1"/>
</dbReference>
<dbReference type="SUPFAM" id="SSF55874">
    <property type="entry name" value="ATPase domain of HSP90 chaperone/DNA topoisomerase II/histidine kinase"/>
    <property type="match status" value="1"/>
</dbReference>
<keyword evidence="13 14" id="KW-0472">Membrane</keyword>
<dbReference type="Pfam" id="PF06580">
    <property type="entry name" value="His_kinase"/>
    <property type="match status" value="1"/>
</dbReference>
<keyword evidence="9 17" id="KW-0418">Kinase</keyword>
<dbReference type="Pfam" id="PF02518">
    <property type="entry name" value="HATPase_c"/>
    <property type="match status" value="1"/>
</dbReference>
<evidence type="ECO:0000313" key="17">
    <source>
        <dbReference type="EMBL" id="PLT45190.1"/>
    </source>
</evidence>
<gene>
    <name evidence="17" type="ORF">B8V81_3621</name>
</gene>
<dbReference type="EMBL" id="NFEZ01000004">
    <property type="protein sequence ID" value="PLT45190.1"/>
    <property type="molecule type" value="Genomic_DNA"/>
</dbReference>
<keyword evidence="11 14" id="KW-1133">Transmembrane helix</keyword>
<evidence type="ECO:0000313" key="18">
    <source>
        <dbReference type="Proteomes" id="UP000234789"/>
    </source>
</evidence>
<dbReference type="SMART" id="SM00304">
    <property type="entry name" value="HAMP"/>
    <property type="match status" value="1"/>
</dbReference>
<dbReference type="EC" id="2.7.13.3" evidence="3"/>
<dbReference type="GO" id="GO:0000155">
    <property type="term" value="F:phosphorelay sensor kinase activity"/>
    <property type="evidence" value="ECO:0007669"/>
    <property type="project" value="InterPro"/>
</dbReference>
<evidence type="ECO:0000256" key="2">
    <source>
        <dbReference type="ARBA" id="ARBA00004651"/>
    </source>
</evidence>
<dbReference type="SUPFAM" id="SSF158472">
    <property type="entry name" value="HAMP domain-like"/>
    <property type="match status" value="1"/>
</dbReference>
<feature type="domain" description="HAMP" evidence="16">
    <location>
        <begin position="330"/>
        <end position="382"/>
    </location>
</feature>
<dbReference type="OrthoDB" id="9776552at2"/>
<evidence type="ECO:0000259" key="16">
    <source>
        <dbReference type="PROSITE" id="PS50885"/>
    </source>
</evidence>
<organism evidence="17 18">
    <name type="scientific">Paenibacillus pasadenensis</name>
    <dbReference type="NCBI Taxonomy" id="217090"/>
    <lineage>
        <taxon>Bacteria</taxon>
        <taxon>Bacillati</taxon>
        <taxon>Bacillota</taxon>
        <taxon>Bacilli</taxon>
        <taxon>Bacillales</taxon>
        <taxon>Paenibacillaceae</taxon>
        <taxon>Paenibacillus</taxon>
    </lineage>
</organism>
<dbReference type="CDD" id="cd06225">
    <property type="entry name" value="HAMP"/>
    <property type="match status" value="1"/>
</dbReference>
<evidence type="ECO:0000259" key="15">
    <source>
        <dbReference type="PROSITE" id="PS50109"/>
    </source>
</evidence>
<dbReference type="InterPro" id="IPR033479">
    <property type="entry name" value="dCache_1"/>
</dbReference>
<feature type="transmembrane region" description="Helical" evidence="14">
    <location>
        <begin position="310"/>
        <end position="328"/>
    </location>
</feature>
<dbReference type="PROSITE" id="PS50885">
    <property type="entry name" value="HAMP"/>
    <property type="match status" value="1"/>
</dbReference>
<evidence type="ECO:0000256" key="11">
    <source>
        <dbReference type="ARBA" id="ARBA00022989"/>
    </source>
</evidence>
<dbReference type="AlphaFoldDB" id="A0A2N5N4E4"/>
<dbReference type="PANTHER" id="PTHR42713:SF2">
    <property type="entry name" value="TWO-COMPONENT SENSOR KINASE YESM"/>
    <property type="match status" value="1"/>
</dbReference>
<comment type="catalytic activity">
    <reaction evidence="1">
        <text>ATP + protein L-histidine = ADP + protein N-phospho-L-histidine.</text>
        <dbReference type="EC" id="2.7.13.3"/>
    </reaction>
</comment>
<feature type="domain" description="Histidine kinase" evidence="15">
    <location>
        <begin position="493"/>
        <end position="597"/>
    </location>
</feature>
<keyword evidence="4" id="KW-1003">Cell membrane</keyword>
<dbReference type="Pfam" id="PF00672">
    <property type="entry name" value="HAMP"/>
    <property type="match status" value="1"/>
</dbReference>
<dbReference type="RefSeq" id="WP_052332999.1">
    <property type="nucleotide sequence ID" value="NZ_BIMM01000066.1"/>
</dbReference>
<keyword evidence="6 17" id="KW-0808">Transferase</keyword>
<dbReference type="InterPro" id="IPR003594">
    <property type="entry name" value="HATPase_dom"/>
</dbReference>
<evidence type="ECO:0000256" key="5">
    <source>
        <dbReference type="ARBA" id="ARBA00022553"/>
    </source>
</evidence>
<evidence type="ECO:0000256" key="1">
    <source>
        <dbReference type="ARBA" id="ARBA00000085"/>
    </source>
</evidence>
<keyword evidence="5" id="KW-0597">Phosphoprotein</keyword>
<dbReference type="PANTHER" id="PTHR42713">
    <property type="entry name" value="HISTIDINE KINASE-RELATED"/>
    <property type="match status" value="1"/>
</dbReference>
<evidence type="ECO:0000256" key="9">
    <source>
        <dbReference type="ARBA" id="ARBA00022777"/>
    </source>
</evidence>
<evidence type="ECO:0000256" key="14">
    <source>
        <dbReference type="SAM" id="Phobius"/>
    </source>
</evidence>
<dbReference type="InterPro" id="IPR036890">
    <property type="entry name" value="HATPase_C_sf"/>
</dbReference>
<dbReference type="InterPro" id="IPR005467">
    <property type="entry name" value="His_kinase_dom"/>
</dbReference>
<name>A0A2N5N4E4_9BACL</name>
<keyword evidence="18" id="KW-1185">Reference proteome</keyword>
<keyword evidence="7 14" id="KW-0812">Transmembrane</keyword>
<feature type="transmembrane region" description="Helical" evidence="14">
    <location>
        <begin position="20"/>
        <end position="41"/>
    </location>
</feature>
<evidence type="ECO:0000256" key="7">
    <source>
        <dbReference type="ARBA" id="ARBA00022692"/>
    </source>
</evidence>
<reference evidence="17 18" key="1">
    <citation type="submission" date="2017-05" db="EMBL/GenBank/DDBJ databases">
        <title>Functional genome analysis of Paenibacillus pasadenensis strain R16: insights on endophytic life style and antifungal activity.</title>
        <authorList>
            <person name="Passera A."/>
            <person name="Marcolungo L."/>
            <person name="Casati P."/>
            <person name="Brasca M."/>
            <person name="Quaglino F."/>
            <person name="Delledonne M."/>
        </authorList>
    </citation>
    <scope>NUCLEOTIDE SEQUENCE [LARGE SCALE GENOMIC DNA]</scope>
    <source>
        <strain evidence="17 18">R16</strain>
    </source>
</reference>
<dbReference type="InterPro" id="IPR003660">
    <property type="entry name" value="HAMP_dom"/>
</dbReference>
<dbReference type="InterPro" id="IPR010559">
    <property type="entry name" value="Sig_transdc_His_kin_internal"/>
</dbReference>
<dbReference type="Gene3D" id="3.30.565.10">
    <property type="entry name" value="Histidine kinase-like ATPase, C-terminal domain"/>
    <property type="match status" value="1"/>
</dbReference>
<dbReference type="PROSITE" id="PS50109">
    <property type="entry name" value="HIS_KIN"/>
    <property type="match status" value="1"/>
</dbReference>
<dbReference type="GO" id="GO:0005524">
    <property type="term" value="F:ATP binding"/>
    <property type="evidence" value="ECO:0007669"/>
    <property type="project" value="UniProtKB-KW"/>
</dbReference>
<dbReference type="Pfam" id="PF02743">
    <property type="entry name" value="dCache_1"/>
    <property type="match status" value="1"/>
</dbReference>
<dbReference type="CDD" id="cd12912">
    <property type="entry name" value="PDC2_MCP_like"/>
    <property type="match status" value="1"/>
</dbReference>
<keyword evidence="8" id="KW-0547">Nucleotide-binding</keyword>
<evidence type="ECO:0000256" key="3">
    <source>
        <dbReference type="ARBA" id="ARBA00012438"/>
    </source>
</evidence>
<comment type="subcellular location">
    <subcellularLocation>
        <location evidence="2">Cell membrane</location>
        <topology evidence="2">Multi-pass membrane protein</topology>
    </subcellularLocation>
</comment>
<dbReference type="InterPro" id="IPR051552">
    <property type="entry name" value="HptR"/>
</dbReference>
<dbReference type="Gene3D" id="3.30.450.20">
    <property type="entry name" value="PAS domain"/>
    <property type="match status" value="2"/>
</dbReference>
<dbReference type="CDD" id="cd18773">
    <property type="entry name" value="PDC1_HK_sensor"/>
    <property type="match status" value="1"/>
</dbReference>
<evidence type="ECO:0000256" key="10">
    <source>
        <dbReference type="ARBA" id="ARBA00022840"/>
    </source>
</evidence>
<evidence type="ECO:0000256" key="8">
    <source>
        <dbReference type="ARBA" id="ARBA00022741"/>
    </source>
</evidence>
<dbReference type="SMART" id="SM00387">
    <property type="entry name" value="HATPase_c"/>
    <property type="match status" value="1"/>
</dbReference>
<sequence>MTRLRPPDWLKRGLRPLRTIHGTISAAFSILILAAIGITSLNSYKLSEEAVLSNSQAYLGEVIQQVGQNIQSYIDNMENISLLIFTNKDVKYYLSDNPFLSREEIRTYEKSISDLFQSLLYTRKDIASIMVFGYNGRNVSDRRLTTLNPYVQLREQDWYVKAARAGGRSVISAPHVQNVVSGDYEWVVSLSRELKNSNGMTGQGIALVDLKLNVINDICRSVKLGSRGYVFIVDSAGNIVYHPQQQLLYSKLREEPIERILSAGQSSFLVDDGAGERLYSVQDSNFGWKIVGVAYRSELIAEPDAMRNSFLLWAAAALAGTLLISLLLSHRITRPIRRLQAAMRQVERGNFEVRAEVEQQSEIGQLERTFNMMVGQTQRLMDERIQTEETKRRTELRLLQSQINPHFLYNTLDSIIWMAEQRKNEEVVRMTSALAKLFRASIAKDDELVPIRIEQEHIASYLQIQKMRYRDMLDYEIDIPRELHLYKSPRILLQPFVENAIYHGIKNMPEGGVVQIAAEVDGDSIRFTVRDNGKGMDEETVQAVLNASARDNDGRDHIGVSNVNERIVLTFGAGYGVSIESEPGEGTCVAVTIPKVR</sequence>
<comment type="caution">
    <text evidence="17">The sequence shown here is derived from an EMBL/GenBank/DDBJ whole genome shotgun (WGS) entry which is preliminary data.</text>
</comment>
<dbReference type="Proteomes" id="UP000234789">
    <property type="component" value="Unassembled WGS sequence"/>
</dbReference>
<accession>A0A2N5N4E4</accession>
<dbReference type="GO" id="GO:0005886">
    <property type="term" value="C:plasma membrane"/>
    <property type="evidence" value="ECO:0007669"/>
    <property type="project" value="UniProtKB-SubCell"/>
</dbReference>
<evidence type="ECO:0000256" key="13">
    <source>
        <dbReference type="ARBA" id="ARBA00023136"/>
    </source>
</evidence>
<evidence type="ECO:0000256" key="6">
    <source>
        <dbReference type="ARBA" id="ARBA00022679"/>
    </source>
</evidence>
<evidence type="ECO:0000256" key="4">
    <source>
        <dbReference type="ARBA" id="ARBA00022475"/>
    </source>
</evidence>